<comment type="caution">
    <text evidence="2">The sequence shown here is derived from an EMBL/GenBank/DDBJ whole genome shotgun (WGS) entry which is preliminary data.</text>
</comment>
<organism evidence="2 3">
    <name type="scientific">Paenibacillus oenotherae</name>
    <dbReference type="NCBI Taxonomy" id="1435645"/>
    <lineage>
        <taxon>Bacteria</taxon>
        <taxon>Bacillati</taxon>
        <taxon>Bacillota</taxon>
        <taxon>Bacilli</taxon>
        <taxon>Bacillales</taxon>
        <taxon>Paenibacillaceae</taxon>
        <taxon>Paenibacillus</taxon>
    </lineage>
</organism>
<keyword evidence="1" id="KW-0472">Membrane</keyword>
<dbReference type="EMBL" id="JAHZIJ010000001">
    <property type="protein sequence ID" value="MBW7473418.1"/>
    <property type="molecule type" value="Genomic_DNA"/>
</dbReference>
<gene>
    <name evidence="2" type="ORF">K0T92_01510</name>
</gene>
<evidence type="ECO:0000256" key="1">
    <source>
        <dbReference type="SAM" id="Phobius"/>
    </source>
</evidence>
<protein>
    <submittedName>
        <fullName evidence="2">Sporulation protein YpjB</fullName>
    </submittedName>
</protein>
<evidence type="ECO:0000313" key="2">
    <source>
        <dbReference type="EMBL" id="MBW7473418.1"/>
    </source>
</evidence>
<reference evidence="2 3" key="1">
    <citation type="submission" date="2021-07" db="EMBL/GenBank/DDBJ databases">
        <title>Paenibacillus radiodurans sp. nov., isolated from the southeastern edge of Tengger Desert.</title>
        <authorList>
            <person name="Zhang G."/>
        </authorList>
    </citation>
    <scope>NUCLEOTIDE SEQUENCE [LARGE SCALE GENOMIC DNA]</scope>
    <source>
        <strain evidence="2 3">DT7-4</strain>
    </source>
</reference>
<dbReference type="Proteomes" id="UP000812277">
    <property type="component" value="Unassembled WGS sequence"/>
</dbReference>
<dbReference type="PROSITE" id="PS51257">
    <property type="entry name" value="PROKAR_LIPOPROTEIN"/>
    <property type="match status" value="1"/>
</dbReference>
<dbReference type="RefSeq" id="WP_219870650.1">
    <property type="nucleotide sequence ID" value="NZ_JAHZIJ010000001.1"/>
</dbReference>
<evidence type="ECO:0000313" key="3">
    <source>
        <dbReference type="Proteomes" id="UP000812277"/>
    </source>
</evidence>
<keyword evidence="1" id="KW-0812">Transmembrane</keyword>
<sequence length="310" mass="34015">MSKSSSCTIVSLVIFLIVLTGCGNMEERESAAMRSAAAVVTADKPPAAALNQLSGLSEQLYAAAQEGNRQLAYTYANRLQQTSVQKVLRKLGTVEGWREFDHSVAKLKRTLEHKGAGMNGYMDAARLKLAVDALYRPEAPLWMQYDRLLREDWTRMRQAWKSSSSSRIGAAGASLSVYRMRVERLEIAALMGQRDEQVRELQAHVRHMGQLLEAADDGAAGLEPARIDAVFSALEESVNALFDHAIDADSKVQAAIPVPPVSSNGERLTLLFIAAFVLLILGYTVWRKYAYELEHGSPAPGKGNHTAGRK</sequence>
<name>A0ABS7D0M0_9BACL</name>
<accession>A0ABS7D0M0</accession>
<keyword evidence="1" id="KW-1133">Transmembrane helix</keyword>
<proteinExistence type="predicted"/>
<dbReference type="InterPro" id="IPR014231">
    <property type="entry name" value="Spore_YpjB"/>
</dbReference>
<dbReference type="Pfam" id="PF09577">
    <property type="entry name" value="Spore_YpjB"/>
    <property type="match status" value="1"/>
</dbReference>
<keyword evidence="3" id="KW-1185">Reference proteome</keyword>
<feature type="transmembrane region" description="Helical" evidence="1">
    <location>
        <begin position="268"/>
        <end position="286"/>
    </location>
</feature>